<dbReference type="VEuPathDB" id="FungiDB:I303_04303"/>
<dbReference type="EMBL" id="KI894031">
    <property type="protein sequence ID" value="OBR84977.1"/>
    <property type="molecule type" value="Genomic_DNA"/>
</dbReference>
<dbReference type="AlphaFoldDB" id="A0A1A6A4J0"/>
<gene>
    <name evidence="1" type="ORF">I303_04303</name>
</gene>
<protein>
    <submittedName>
        <fullName evidence="1">Uncharacterized protein</fullName>
    </submittedName>
</protein>
<reference evidence="1" key="1">
    <citation type="submission" date="2013-07" db="EMBL/GenBank/DDBJ databases">
        <title>The Genome Sequence of Cryptococcus dejecticola CBS10117.</title>
        <authorList>
            <consortium name="The Broad Institute Genome Sequencing Platform"/>
            <person name="Cuomo C."/>
            <person name="Litvintseva A."/>
            <person name="Chen Y."/>
            <person name="Heitman J."/>
            <person name="Sun S."/>
            <person name="Springer D."/>
            <person name="Dromer F."/>
            <person name="Young S.K."/>
            <person name="Zeng Q."/>
            <person name="Gargeya S."/>
            <person name="Fitzgerald M."/>
            <person name="Abouelleil A."/>
            <person name="Alvarado L."/>
            <person name="Berlin A.M."/>
            <person name="Chapman S.B."/>
            <person name="Dewar J."/>
            <person name="Goldberg J."/>
            <person name="Griggs A."/>
            <person name="Gujja S."/>
            <person name="Hansen M."/>
            <person name="Howarth C."/>
            <person name="Imamovic A."/>
            <person name="Larimer J."/>
            <person name="McCowan C."/>
            <person name="Murphy C."/>
            <person name="Pearson M."/>
            <person name="Priest M."/>
            <person name="Roberts A."/>
            <person name="Saif S."/>
            <person name="Shea T."/>
            <person name="Sykes S."/>
            <person name="Wortman J."/>
            <person name="Nusbaum C."/>
            <person name="Birren B."/>
        </authorList>
    </citation>
    <scope>NUCLEOTIDE SEQUENCE [LARGE SCALE GENOMIC DNA]</scope>
    <source>
        <strain evidence="1">CBS 10117</strain>
    </source>
</reference>
<evidence type="ECO:0000313" key="1">
    <source>
        <dbReference type="EMBL" id="OBR84977.1"/>
    </source>
</evidence>
<organism evidence="1">
    <name type="scientific">Kwoniella dejecticola CBS 10117</name>
    <dbReference type="NCBI Taxonomy" id="1296121"/>
    <lineage>
        <taxon>Eukaryota</taxon>
        <taxon>Fungi</taxon>
        <taxon>Dikarya</taxon>
        <taxon>Basidiomycota</taxon>
        <taxon>Agaricomycotina</taxon>
        <taxon>Tremellomycetes</taxon>
        <taxon>Tremellales</taxon>
        <taxon>Cryptococcaceae</taxon>
        <taxon>Kwoniella</taxon>
    </lineage>
</organism>
<sequence length="110" mass="11930">MPLQFAIDGRDTLDLTFVIVRSCQRAVPSREHQDRKTRLEGDFGKSCANISQFQDLHADSFSKGTNFMPTPPGDIARKHLCHGLGVGGLSYEKDVSLIGRGASIGGRVDG</sequence>
<name>A0A1A6A4J0_9TREE</name>
<proteinExistence type="predicted"/>
<accession>A0A1A6A4J0</accession>